<evidence type="ECO:0000313" key="3">
    <source>
        <dbReference type="EMBL" id="RNA39098.1"/>
    </source>
</evidence>
<dbReference type="GO" id="GO:0008270">
    <property type="term" value="F:zinc ion binding"/>
    <property type="evidence" value="ECO:0007669"/>
    <property type="project" value="UniProtKB-KW"/>
</dbReference>
<dbReference type="EMBL" id="REGN01000790">
    <property type="protein sequence ID" value="RNA39098.1"/>
    <property type="molecule type" value="Genomic_DNA"/>
</dbReference>
<reference evidence="3 4" key="1">
    <citation type="journal article" date="2018" name="Sci. Rep.">
        <title>Genomic signatures of local adaptation to the degree of environmental predictability in rotifers.</title>
        <authorList>
            <person name="Franch-Gras L."/>
            <person name="Hahn C."/>
            <person name="Garcia-Roger E.M."/>
            <person name="Carmona M.J."/>
            <person name="Serra M."/>
            <person name="Gomez A."/>
        </authorList>
    </citation>
    <scope>NUCLEOTIDE SEQUENCE [LARGE SCALE GENOMIC DNA]</scope>
    <source>
        <strain evidence="3">HYR1</strain>
    </source>
</reference>
<dbReference type="InterPro" id="IPR007527">
    <property type="entry name" value="Znf_SWIM"/>
</dbReference>
<evidence type="ECO:0000256" key="1">
    <source>
        <dbReference type="PROSITE-ProRule" id="PRU00325"/>
    </source>
</evidence>
<keyword evidence="4" id="KW-1185">Reference proteome</keyword>
<proteinExistence type="predicted"/>
<evidence type="ECO:0000313" key="4">
    <source>
        <dbReference type="Proteomes" id="UP000276133"/>
    </source>
</evidence>
<sequence length="328" mass="38596">MVTTKYLMSKIDSNLPGCYHLDATYKLIKNGIPLVVLGRTDDFHPLGFCISSNEQEIDYQEFYQGFINLSVFLDTVFDPDYVVQDAWLASFNALSKQFVDCKLLMCYFHVIFNCRKEYGKLNKELAVQCKKFLRKMHYSIDLKDMERNFREFKEFSKENCQDFYFNVKNQWLTGPFNRWQIFNRPEGFACTNSPIESFNRLIKRTFTKKKRMFVLDFVQVLLRIARYYSIKNSTFHTKPVPSSKAKLAGVKYSKKGYFKKCGKNIYKFSDNEEFLINITDKMCNCKYFRKDAICGHLLGLNSLLDNDNFVNKPKKGAQKKAKKALIRD</sequence>
<keyword evidence="1" id="KW-0479">Metal-binding</keyword>
<keyword evidence="1" id="KW-0863">Zinc-finger</keyword>
<accession>A0A3M7SU49</accession>
<dbReference type="Pfam" id="PF10551">
    <property type="entry name" value="MULE"/>
    <property type="match status" value="1"/>
</dbReference>
<name>A0A3M7SU49_BRAPC</name>
<dbReference type="OrthoDB" id="128837at2759"/>
<comment type="caution">
    <text evidence="3">The sequence shown here is derived from an EMBL/GenBank/DDBJ whole genome shotgun (WGS) entry which is preliminary data.</text>
</comment>
<protein>
    <recommendedName>
        <fullName evidence="2">SWIM-type domain-containing protein</fullName>
    </recommendedName>
</protein>
<evidence type="ECO:0000259" key="2">
    <source>
        <dbReference type="PROSITE" id="PS50966"/>
    </source>
</evidence>
<dbReference type="Proteomes" id="UP000276133">
    <property type="component" value="Unassembled WGS sequence"/>
</dbReference>
<keyword evidence="1" id="KW-0862">Zinc</keyword>
<organism evidence="3 4">
    <name type="scientific">Brachionus plicatilis</name>
    <name type="common">Marine rotifer</name>
    <name type="synonym">Brachionus muelleri</name>
    <dbReference type="NCBI Taxonomy" id="10195"/>
    <lineage>
        <taxon>Eukaryota</taxon>
        <taxon>Metazoa</taxon>
        <taxon>Spiralia</taxon>
        <taxon>Gnathifera</taxon>
        <taxon>Rotifera</taxon>
        <taxon>Eurotatoria</taxon>
        <taxon>Monogononta</taxon>
        <taxon>Pseudotrocha</taxon>
        <taxon>Ploima</taxon>
        <taxon>Brachionidae</taxon>
        <taxon>Brachionus</taxon>
    </lineage>
</organism>
<dbReference type="PROSITE" id="PS50966">
    <property type="entry name" value="ZF_SWIM"/>
    <property type="match status" value="1"/>
</dbReference>
<dbReference type="InterPro" id="IPR018289">
    <property type="entry name" value="MULE_transposase_dom"/>
</dbReference>
<feature type="domain" description="SWIM-type" evidence="2">
    <location>
        <begin position="274"/>
        <end position="305"/>
    </location>
</feature>
<dbReference type="AlphaFoldDB" id="A0A3M7SU49"/>
<gene>
    <name evidence="3" type="ORF">BpHYR1_043482</name>
</gene>